<evidence type="ECO:0000256" key="3">
    <source>
        <dbReference type="ARBA" id="ARBA00012513"/>
    </source>
</evidence>
<accession>A0A1Q8RSW7</accession>
<dbReference type="PROSITE" id="PS51257">
    <property type="entry name" value="PROKAR_LIPOPROTEIN"/>
    <property type="match status" value="1"/>
</dbReference>
<dbReference type="InterPro" id="IPR008271">
    <property type="entry name" value="Ser/Thr_kinase_AS"/>
</dbReference>
<dbReference type="SUPFAM" id="SSF56112">
    <property type="entry name" value="Protein kinase-like (PK-like)"/>
    <property type="match status" value="1"/>
</dbReference>
<dbReference type="AlphaFoldDB" id="A0A1Q8RSW7"/>
<keyword evidence="15" id="KW-0472">Membrane</keyword>
<keyword evidence="8 21" id="KW-0732">Signal</keyword>
<dbReference type="CDD" id="cd09769">
    <property type="entry name" value="Luminal_IRE1"/>
    <property type="match status" value="1"/>
</dbReference>
<dbReference type="GO" id="GO:0005524">
    <property type="term" value="F:ATP binding"/>
    <property type="evidence" value="ECO:0007669"/>
    <property type="project" value="UniProtKB-UniRule"/>
</dbReference>
<proteinExistence type="predicted"/>
<comment type="catalytic activity">
    <reaction evidence="18">
        <text>L-seryl-[protein] + ATP = O-phospho-L-seryl-[protein] + ADP + H(+)</text>
        <dbReference type="Rhea" id="RHEA:17989"/>
        <dbReference type="Rhea" id="RHEA-COMP:9863"/>
        <dbReference type="Rhea" id="RHEA-COMP:11604"/>
        <dbReference type="ChEBI" id="CHEBI:15378"/>
        <dbReference type="ChEBI" id="CHEBI:29999"/>
        <dbReference type="ChEBI" id="CHEBI:30616"/>
        <dbReference type="ChEBI" id="CHEBI:83421"/>
        <dbReference type="ChEBI" id="CHEBI:456216"/>
        <dbReference type="EC" id="2.7.11.1"/>
    </reaction>
    <physiologicalReaction direction="left-to-right" evidence="18">
        <dbReference type="Rhea" id="RHEA:17990"/>
    </physiologicalReaction>
</comment>
<keyword evidence="5" id="KW-0808">Transferase</keyword>
<comment type="subcellular location">
    <subcellularLocation>
        <location evidence="2">Membrane</location>
        <topology evidence="2">Single-pass type I membrane protein</topology>
    </subcellularLocation>
</comment>
<dbReference type="FunFam" id="1.10.510.10:FF:000572">
    <property type="entry name" value="Serine/threonine-protein kinase/endoribonuclease IRE1"/>
    <property type="match status" value="1"/>
</dbReference>
<feature type="domain" description="Protein kinase" evidence="22">
    <location>
        <begin position="783"/>
        <end position="1076"/>
    </location>
</feature>
<sequence>MLRRPPGEGRRVARQRTSFLALAVLVISCIPLADARQQPAEPIPKQIHRVHQHQPAAGSSQHEAIHDIHPDAAARNWAATHHIKADNAVESPSRRNSVTSKRSQPKQQLNRRSNPDNIPFPNDASAVATLAPAQSVRAPPSGHRPIASRVGGDGISTQQHARSLEDWEVEDFILLATVDGHLYASDRRTAEERWHLEVDQSMVETKHYRLNASDLDDDYNFIDHYVWAIEPNRDGDIYYWVPGASEPRLLSTGLTMKQMVDEGASALENPPIVYTGTKKTTMITLDAATGRVLKWFGSGGSHVNEAESCLRPNALYDQNNEECSSVGTITLGRTEYEVGIARRDGRPIATLKYFDWTPNTNDYDLLSQYHQPIDKSYHTTMHDGRFIGFTGKTVESGKFCTAQFPSPVVKVFDVCKPTGLEPYSNPDLIVLPQPVPPAEDDSVARIRSQRIFVNQTETGNWYALSGRSYPLIIDAPVAKTSQPEWLQLGQPWEKMNEAQRIRAMIGTHHMDGVIKGKIYQPPSLPGRPEVSDPVVDPENDSVLPTSVPDEPAETPTIVNKVKSIPHHVSNSVIDFFSNPVLIVLIVSVLFFYQKELRRWYKAKSRKWYIRYEAVSDNEDIGADTTPEPTIHDEATQPVSVQPDAESKPKELAADSKPDSETTAAAPVETPEKAGEQDAAAPQPAAETEKEMSATPPEPGTPEVKKKKPAHRGRRGGTKHRKGKKREEMSQSREDETPASVEDAVNKAKKLGGQTTRLEPDVVTVANDMQAVTGPIIRMGNIEVDTDNQLGTGSNGTLVFAGKFDGREVAVKRMLIQFYDIASQETKLLRESDDHPNVIRYYAQQVRDGFLYIALERCAASLADVVERPHHFSRLAQAGKMDLPGVLYQITNGIHHLHNLRIVHRDLKPQNILVNMGKDGRPRLLVSDFGLCKKLEGGQSSFGATTGRAAGTSGWRAPELLLDDDARDSAMEASIHSGSGSILVGSDMMSNRRATRSIDIFSLGLVFFYVLTNGLHPFDCGDRYMREVNIRKGKYNLAPLDVLGDFAYEAKHLIGLMLNANPKERPSARDVMAHPFFWPAKKRLAFLCDVSDHFEKEPRDPPSDYLTCLEKFAPEVTKGDFLRQLPREFVDSLGKQRKYTGSKMLDLLRALRNKKNHYEDMPDTLKRTVGPLPDGYLAFWTVRFPRLLLDCWNVVWTVEWDSTDRFREYYEPAGL</sequence>
<feature type="chain" id="PRO_5012548073" description="non-specific serine/threonine protein kinase" evidence="21">
    <location>
        <begin position="36"/>
        <end position="1214"/>
    </location>
</feature>
<dbReference type="InterPro" id="IPR011009">
    <property type="entry name" value="Kinase-like_dom_sf"/>
</dbReference>
<feature type="compositionally biased region" description="Polar residues" evidence="20">
    <location>
        <begin position="94"/>
        <end position="116"/>
    </location>
</feature>
<dbReference type="OrthoDB" id="63989at2759"/>
<name>A0A1Q8RSW7_9PEZI</name>
<evidence type="ECO:0000256" key="15">
    <source>
        <dbReference type="ARBA" id="ARBA00023136"/>
    </source>
</evidence>
<evidence type="ECO:0000256" key="9">
    <source>
        <dbReference type="ARBA" id="ARBA00022741"/>
    </source>
</evidence>
<dbReference type="PANTHER" id="PTHR13954">
    <property type="entry name" value="IRE1-RELATED"/>
    <property type="match status" value="1"/>
</dbReference>
<evidence type="ECO:0000256" key="20">
    <source>
        <dbReference type="SAM" id="MobiDB-lite"/>
    </source>
</evidence>
<feature type="compositionally biased region" description="Basic residues" evidence="20">
    <location>
        <begin position="704"/>
        <end position="723"/>
    </location>
</feature>
<dbReference type="InterPro" id="IPR045133">
    <property type="entry name" value="IRE1/2-like"/>
</dbReference>
<protein>
    <recommendedName>
        <fullName evidence="3">non-specific serine/threonine protein kinase</fullName>
        <ecNumber evidence="3">2.7.11.1</ecNumber>
    </recommendedName>
</protein>
<dbReference type="SMART" id="SM00564">
    <property type="entry name" value="PQQ"/>
    <property type="match status" value="2"/>
</dbReference>
<dbReference type="SMART" id="SM00580">
    <property type="entry name" value="PUG"/>
    <property type="match status" value="1"/>
</dbReference>
<dbReference type="PROSITE" id="PS50011">
    <property type="entry name" value="PROTEIN_KINASE_DOM"/>
    <property type="match status" value="1"/>
</dbReference>
<evidence type="ECO:0000256" key="8">
    <source>
        <dbReference type="ARBA" id="ARBA00022729"/>
    </source>
</evidence>
<keyword evidence="10 24" id="KW-0418">Kinase</keyword>
<feature type="compositionally biased region" description="Basic and acidic residues" evidence="20">
    <location>
        <begin position="644"/>
        <end position="659"/>
    </location>
</feature>
<dbReference type="FunFam" id="1.20.1440.180:FF:000002">
    <property type="entry name" value="Serine/threonine-protein kinase/endoribonuclease IRE1"/>
    <property type="match status" value="1"/>
</dbReference>
<reference evidence="24 25" key="1">
    <citation type="submission" date="2016-11" db="EMBL/GenBank/DDBJ databases">
        <title>Draft Genome Assembly of Colletotrichum chlorophyti a pathogen of herbaceous plants.</title>
        <authorList>
            <person name="Gan P."/>
            <person name="Narusaka M."/>
            <person name="Tsushima A."/>
            <person name="Narusaka Y."/>
            <person name="Takano Y."/>
            <person name="Shirasu K."/>
        </authorList>
    </citation>
    <scope>NUCLEOTIDE SEQUENCE [LARGE SCALE GENOMIC DNA]</scope>
    <source>
        <strain evidence="24 25">NTL11</strain>
    </source>
</reference>
<dbReference type="PROSITE" id="PS00108">
    <property type="entry name" value="PROTEIN_KINASE_ST"/>
    <property type="match status" value="1"/>
</dbReference>
<dbReference type="EMBL" id="MPGH01000097">
    <property type="protein sequence ID" value="OLN87412.1"/>
    <property type="molecule type" value="Genomic_DNA"/>
</dbReference>
<comment type="caution">
    <text evidence="24">The sequence shown here is derived from an EMBL/GenBank/DDBJ whole genome shotgun (WGS) entry which is preliminary data.</text>
</comment>
<evidence type="ECO:0000256" key="7">
    <source>
        <dbReference type="ARBA" id="ARBA00022723"/>
    </source>
</evidence>
<comment type="cofactor">
    <cofactor evidence="1">
        <name>Mg(2+)</name>
        <dbReference type="ChEBI" id="CHEBI:18420"/>
    </cofactor>
</comment>
<evidence type="ECO:0000313" key="25">
    <source>
        <dbReference type="Proteomes" id="UP000186583"/>
    </source>
</evidence>
<dbReference type="InterPro" id="IPR017441">
    <property type="entry name" value="Protein_kinase_ATP_BS"/>
</dbReference>
<dbReference type="PROSITE" id="PS51392">
    <property type="entry name" value="KEN"/>
    <property type="match status" value="1"/>
</dbReference>
<evidence type="ECO:0000256" key="13">
    <source>
        <dbReference type="ARBA" id="ARBA00022842"/>
    </source>
</evidence>
<evidence type="ECO:0000256" key="12">
    <source>
        <dbReference type="ARBA" id="ARBA00022840"/>
    </source>
</evidence>
<dbReference type="GO" id="GO:0004521">
    <property type="term" value="F:RNA endonuclease activity"/>
    <property type="evidence" value="ECO:0007669"/>
    <property type="project" value="InterPro"/>
</dbReference>
<dbReference type="PANTHER" id="PTHR13954:SF6">
    <property type="entry name" value="NON-SPECIFIC SERINE_THREONINE PROTEIN KINASE"/>
    <property type="match status" value="1"/>
</dbReference>
<evidence type="ECO:0000256" key="14">
    <source>
        <dbReference type="ARBA" id="ARBA00022989"/>
    </source>
</evidence>
<evidence type="ECO:0000313" key="24">
    <source>
        <dbReference type="EMBL" id="OLN87412.1"/>
    </source>
</evidence>
<dbReference type="GO" id="GO:0070059">
    <property type="term" value="P:intrinsic apoptotic signaling pathway in response to endoplasmic reticulum stress"/>
    <property type="evidence" value="ECO:0007669"/>
    <property type="project" value="TreeGrafter"/>
</dbReference>
<feature type="signal peptide" evidence="21">
    <location>
        <begin position="1"/>
        <end position="35"/>
    </location>
</feature>
<feature type="domain" description="KEN" evidence="23">
    <location>
        <begin position="1079"/>
        <end position="1211"/>
    </location>
</feature>
<dbReference type="GO" id="GO:1990604">
    <property type="term" value="C:IRE1-TRAF2-ASK1 complex"/>
    <property type="evidence" value="ECO:0007669"/>
    <property type="project" value="TreeGrafter"/>
</dbReference>
<dbReference type="InterPro" id="IPR000719">
    <property type="entry name" value="Prot_kinase_dom"/>
</dbReference>
<dbReference type="InterPro" id="IPR038357">
    <property type="entry name" value="KEN_sf"/>
</dbReference>
<dbReference type="GO" id="GO:0006397">
    <property type="term" value="P:mRNA processing"/>
    <property type="evidence" value="ECO:0007669"/>
    <property type="project" value="InterPro"/>
</dbReference>
<dbReference type="FunFam" id="3.30.200.20:FF:000077">
    <property type="entry name" value="Putative Serine/threonine-protein kinase/endoribonuclease IRE1"/>
    <property type="match status" value="1"/>
</dbReference>
<dbReference type="Pfam" id="PF06479">
    <property type="entry name" value="Ribonuc_2-5A"/>
    <property type="match status" value="1"/>
</dbReference>
<dbReference type="Proteomes" id="UP000186583">
    <property type="component" value="Unassembled WGS sequence"/>
</dbReference>
<evidence type="ECO:0000256" key="2">
    <source>
        <dbReference type="ARBA" id="ARBA00004479"/>
    </source>
</evidence>
<feature type="region of interest" description="Disordered" evidence="20">
    <location>
        <begin position="84"/>
        <end position="154"/>
    </location>
</feature>
<dbReference type="Pfam" id="PF00069">
    <property type="entry name" value="Pkinase"/>
    <property type="match status" value="1"/>
</dbReference>
<feature type="compositionally biased region" description="Low complexity" evidence="20">
    <location>
        <begin position="676"/>
        <end position="685"/>
    </location>
</feature>
<evidence type="ECO:0000256" key="16">
    <source>
        <dbReference type="ARBA" id="ARBA00023180"/>
    </source>
</evidence>
<keyword evidence="7" id="KW-0479">Metal-binding</keyword>
<evidence type="ECO:0000256" key="1">
    <source>
        <dbReference type="ARBA" id="ARBA00001946"/>
    </source>
</evidence>
<dbReference type="GO" id="GO:0036498">
    <property type="term" value="P:IRE1-mediated unfolded protein response"/>
    <property type="evidence" value="ECO:0007669"/>
    <property type="project" value="TreeGrafter"/>
</dbReference>
<dbReference type="InterPro" id="IPR018391">
    <property type="entry name" value="PQQ_b-propeller_rpt"/>
</dbReference>
<dbReference type="PROSITE" id="PS00107">
    <property type="entry name" value="PROTEIN_KINASE_ATP"/>
    <property type="match status" value="1"/>
</dbReference>
<evidence type="ECO:0000256" key="11">
    <source>
        <dbReference type="ARBA" id="ARBA00022801"/>
    </source>
</evidence>
<dbReference type="EC" id="2.7.11.1" evidence="3"/>
<evidence type="ECO:0000256" key="10">
    <source>
        <dbReference type="ARBA" id="ARBA00022777"/>
    </source>
</evidence>
<keyword evidence="14" id="KW-1133">Transmembrane helix</keyword>
<comment type="catalytic activity">
    <reaction evidence="17">
        <text>L-threonyl-[protein] + ATP = O-phospho-L-threonyl-[protein] + ADP + H(+)</text>
        <dbReference type="Rhea" id="RHEA:46608"/>
        <dbReference type="Rhea" id="RHEA-COMP:11060"/>
        <dbReference type="Rhea" id="RHEA-COMP:11605"/>
        <dbReference type="ChEBI" id="CHEBI:15378"/>
        <dbReference type="ChEBI" id="CHEBI:30013"/>
        <dbReference type="ChEBI" id="CHEBI:30616"/>
        <dbReference type="ChEBI" id="CHEBI:61977"/>
        <dbReference type="ChEBI" id="CHEBI:456216"/>
        <dbReference type="EC" id="2.7.11.1"/>
    </reaction>
    <physiologicalReaction direction="left-to-right" evidence="17">
        <dbReference type="Rhea" id="RHEA:46609"/>
    </physiologicalReaction>
</comment>
<keyword evidence="9 19" id="KW-0547">Nucleotide-binding</keyword>
<dbReference type="Gene3D" id="3.30.200.20">
    <property type="entry name" value="Phosphorylase Kinase, domain 1"/>
    <property type="match status" value="1"/>
</dbReference>
<keyword evidence="13" id="KW-0460">Magnesium</keyword>
<dbReference type="InterPro" id="IPR010513">
    <property type="entry name" value="KEN_dom"/>
</dbReference>
<keyword evidence="16" id="KW-0325">Glycoprotein</keyword>
<organism evidence="24 25">
    <name type="scientific">Colletotrichum chlorophyti</name>
    <dbReference type="NCBI Taxonomy" id="708187"/>
    <lineage>
        <taxon>Eukaryota</taxon>
        <taxon>Fungi</taxon>
        <taxon>Dikarya</taxon>
        <taxon>Ascomycota</taxon>
        <taxon>Pezizomycotina</taxon>
        <taxon>Sordariomycetes</taxon>
        <taxon>Hypocreomycetidae</taxon>
        <taxon>Glomerellales</taxon>
        <taxon>Glomerellaceae</taxon>
        <taxon>Colletotrichum</taxon>
    </lineage>
</organism>
<feature type="compositionally biased region" description="Basic and acidic residues" evidence="20">
    <location>
        <begin position="724"/>
        <end position="735"/>
    </location>
</feature>
<evidence type="ECO:0000259" key="23">
    <source>
        <dbReference type="PROSITE" id="PS51392"/>
    </source>
</evidence>
<evidence type="ECO:0000256" key="17">
    <source>
        <dbReference type="ARBA" id="ARBA00048659"/>
    </source>
</evidence>
<dbReference type="GO" id="GO:0046872">
    <property type="term" value="F:metal ion binding"/>
    <property type="evidence" value="ECO:0007669"/>
    <property type="project" value="UniProtKB-KW"/>
</dbReference>
<feature type="region of interest" description="Disordered" evidence="20">
    <location>
        <begin position="521"/>
        <end position="553"/>
    </location>
</feature>
<evidence type="ECO:0000256" key="21">
    <source>
        <dbReference type="SAM" id="SignalP"/>
    </source>
</evidence>
<evidence type="ECO:0000256" key="5">
    <source>
        <dbReference type="ARBA" id="ARBA00022679"/>
    </source>
</evidence>
<dbReference type="Gene3D" id="1.20.1440.180">
    <property type="entry name" value="KEN domain"/>
    <property type="match status" value="1"/>
</dbReference>
<gene>
    <name evidence="24" type="ORF">CCHL11_09564</name>
</gene>
<keyword evidence="11" id="KW-0378">Hydrolase</keyword>
<dbReference type="STRING" id="708187.A0A1Q8RSW7"/>
<keyword evidence="4" id="KW-0723">Serine/threonine-protein kinase</keyword>
<keyword evidence="25" id="KW-1185">Reference proteome</keyword>
<feature type="binding site" evidence="19">
    <location>
        <position position="811"/>
    </location>
    <ligand>
        <name>ATP</name>
        <dbReference type="ChEBI" id="CHEBI:30616"/>
    </ligand>
</feature>
<keyword evidence="12 19" id="KW-0067">ATP-binding</keyword>
<feature type="region of interest" description="Disordered" evidence="20">
    <location>
        <begin position="619"/>
        <end position="741"/>
    </location>
</feature>
<dbReference type="GO" id="GO:0051082">
    <property type="term" value="F:unfolded protein binding"/>
    <property type="evidence" value="ECO:0007669"/>
    <property type="project" value="TreeGrafter"/>
</dbReference>
<dbReference type="SMART" id="SM00220">
    <property type="entry name" value="S_TKc"/>
    <property type="match status" value="1"/>
</dbReference>
<dbReference type="GO" id="GO:0016787">
    <property type="term" value="F:hydrolase activity"/>
    <property type="evidence" value="ECO:0007669"/>
    <property type="project" value="UniProtKB-KW"/>
</dbReference>
<dbReference type="SUPFAM" id="SSF50998">
    <property type="entry name" value="Quinoprotein alcohol dehydrogenase-like"/>
    <property type="match status" value="1"/>
</dbReference>
<evidence type="ECO:0000259" key="22">
    <source>
        <dbReference type="PROSITE" id="PS50011"/>
    </source>
</evidence>
<evidence type="ECO:0000256" key="18">
    <source>
        <dbReference type="ARBA" id="ARBA00048977"/>
    </source>
</evidence>
<evidence type="ECO:0000256" key="19">
    <source>
        <dbReference type="PROSITE-ProRule" id="PRU10141"/>
    </source>
</evidence>
<keyword evidence="6" id="KW-0812">Transmembrane</keyword>
<dbReference type="Gene3D" id="1.10.510.10">
    <property type="entry name" value="Transferase(Phosphotransferase) domain 1"/>
    <property type="match status" value="1"/>
</dbReference>
<evidence type="ECO:0000256" key="6">
    <source>
        <dbReference type="ARBA" id="ARBA00022692"/>
    </source>
</evidence>
<dbReference type="CDD" id="cd10422">
    <property type="entry name" value="RNase_Ire1"/>
    <property type="match status" value="1"/>
</dbReference>
<dbReference type="GO" id="GO:0004674">
    <property type="term" value="F:protein serine/threonine kinase activity"/>
    <property type="evidence" value="ECO:0007669"/>
    <property type="project" value="UniProtKB-KW"/>
</dbReference>
<dbReference type="InterPro" id="IPR011047">
    <property type="entry name" value="Quinoprotein_ADH-like_sf"/>
</dbReference>
<evidence type="ECO:0000256" key="4">
    <source>
        <dbReference type="ARBA" id="ARBA00022527"/>
    </source>
</evidence>